<proteinExistence type="predicted"/>
<organism evidence="1 2">
    <name type="scientific">Oedothorax gibbosus</name>
    <dbReference type="NCBI Taxonomy" id="931172"/>
    <lineage>
        <taxon>Eukaryota</taxon>
        <taxon>Metazoa</taxon>
        <taxon>Ecdysozoa</taxon>
        <taxon>Arthropoda</taxon>
        <taxon>Chelicerata</taxon>
        <taxon>Arachnida</taxon>
        <taxon>Araneae</taxon>
        <taxon>Araneomorphae</taxon>
        <taxon>Entelegynae</taxon>
        <taxon>Araneoidea</taxon>
        <taxon>Linyphiidae</taxon>
        <taxon>Erigoninae</taxon>
        <taxon>Oedothorax</taxon>
    </lineage>
</organism>
<accession>A0AAV6W048</accession>
<evidence type="ECO:0000313" key="2">
    <source>
        <dbReference type="Proteomes" id="UP000827092"/>
    </source>
</evidence>
<reference evidence="1 2" key="1">
    <citation type="journal article" date="2022" name="Nat. Ecol. Evol.">
        <title>A masculinizing supergene underlies an exaggerated male reproductive morph in a spider.</title>
        <authorList>
            <person name="Hendrickx F."/>
            <person name="De Corte Z."/>
            <person name="Sonet G."/>
            <person name="Van Belleghem S.M."/>
            <person name="Kostlbacher S."/>
            <person name="Vangestel C."/>
        </authorList>
    </citation>
    <scope>NUCLEOTIDE SEQUENCE [LARGE SCALE GENOMIC DNA]</scope>
    <source>
        <strain evidence="1">W744_W776</strain>
    </source>
</reference>
<evidence type="ECO:0000313" key="1">
    <source>
        <dbReference type="EMBL" id="KAG8201482.1"/>
    </source>
</evidence>
<protein>
    <submittedName>
        <fullName evidence="1">Uncharacterized protein</fullName>
    </submittedName>
</protein>
<keyword evidence="2" id="KW-1185">Reference proteome</keyword>
<name>A0AAV6W048_9ARAC</name>
<dbReference type="EMBL" id="JAFNEN010000005">
    <property type="protein sequence ID" value="KAG8201482.1"/>
    <property type="molecule type" value="Genomic_DNA"/>
</dbReference>
<gene>
    <name evidence="1" type="ORF">JTE90_024350</name>
</gene>
<dbReference type="Proteomes" id="UP000827092">
    <property type="component" value="Unassembled WGS sequence"/>
</dbReference>
<comment type="caution">
    <text evidence="1">The sequence shown here is derived from an EMBL/GenBank/DDBJ whole genome shotgun (WGS) entry which is preliminary data.</text>
</comment>
<dbReference type="AlphaFoldDB" id="A0AAV6W048"/>
<sequence>MQRQSILSFITQQKKTVSRSLSINLWINNVYKATPAILFNYNASYLHIITAAEDLRQLSNLLRTEVGPACCTQFPYRPLICNDKESEEMSMERPTEQMLLLQVLHETGHEGEEC</sequence>